<evidence type="ECO:0000313" key="2">
    <source>
        <dbReference type="EMBL" id="RKT77329.1"/>
    </source>
</evidence>
<sequence>MARRSLPGAVHTKDQLYRLGPVNSTFCGPDPETCVTCGYARAVSDLPDREPDRSVPLPGERPPAVTVCAVVTGVEALVLLGFVVFYVVEIVSGASDNLVTAATSGGLILVFAVFFAAMSRAWWRGHDWPRTPTLLVNALLLPVAWSLLQSDRGPVAVATGALAVVGIVAALGTAPRRPVTSADPDAGSRPE</sequence>
<organism evidence="2 3">
    <name type="scientific">Terracoccus luteus</name>
    <dbReference type="NCBI Taxonomy" id="53356"/>
    <lineage>
        <taxon>Bacteria</taxon>
        <taxon>Bacillati</taxon>
        <taxon>Actinomycetota</taxon>
        <taxon>Actinomycetes</taxon>
        <taxon>Micrococcales</taxon>
        <taxon>Intrasporangiaceae</taxon>
        <taxon>Terracoccus</taxon>
    </lineage>
</organism>
<keyword evidence="1" id="KW-0812">Transmembrane</keyword>
<dbReference type="EMBL" id="RBXT01000001">
    <property type="protein sequence ID" value="RKT77329.1"/>
    <property type="molecule type" value="Genomic_DNA"/>
</dbReference>
<evidence type="ECO:0000256" key="1">
    <source>
        <dbReference type="SAM" id="Phobius"/>
    </source>
</evidence>
<keyword evidence="1" id="KW-0472">Membrane</keyword>
<reference evidence="2 3" key="1">
    <citation type="submission" date="2018-10" db="EMBL/GenBank/DDBJ databases">
        <title>Sequencing the genomes of 1000 actinobacteria strains.</title>
        <authorList>
            <person name="Klenk H.-P."/>
        </authorList>
    </citation>
    <scope>NUCLEOTIDE SEQUENCE [LARGE SCALE GENOMIC DNA]</scope>
    <source>
        <strain evidence="2 3">DSM 44267</strain>
    </source>
</reference>
<feature type="transmembrane region" description="Helical" evidence="1">
    <location>
        <begin position="154"/>
        <end position="174"/>
    </location>
</feature>
<comment type="caution">
    <text evidence="2">The sequence shown here is derived from an EMBL/GenBank/DDBJ whole genome shotgun (WGS) entry which is preliminary data.</text>
</comment>
<feature type="transmembrane region" description="Helical" evidence="1">
    <location>
        <begin position="131"/>
        <end position="148"/>
    </location>
</feature>
<gene>
    <name evidence="2" type="ORF">DFJ68_0749</name>
</gene>
<feature type="transmembrane region" description="Helical" evidence="1">
    <location>
        <begin position="63"/>
        <end position="86"/>
    </location>
</feature>
<protein>
    <recommendedName>
        <fullName evidence="4">Integral membrane protein</fullName>
    </recommendedName>
</protein>
<keyword evidence="1" id="KW-1133">Transmembrane helix</keyword>
<feature type="transmembrane region" description="Helical" evidence="1">
    <location>
        <begin position="98"/>
        <end position="119"/>
    </location>
</feature>
<proteinExistence type="predicted"/>
<evidence type="ECO:0008006" key="4">
    <source>
        <dbReference type="Google" id="ProtNLM"/>
    </source>
</evidence>
<dbReference type="AlphaFoldDB" id="A0A495XUY2"/>
<accession>A0A495XUY2</accession>
<name>A0A495XUY2_9MICO</name>
<dbReference type="Proteomes" id="UP000278440">
    <property type="component" value="Unassembled WGS sequence"/>
</dbReference>
<keyword evidence="3" id="KW-1185">Reference proteome</keyword>
<evidence type="ECO:0000313" key="3">
    <source>
        <dbReference type="Proteomes" id="UP000278440"/>
    </source>
</evidence>